<evidence type="ECO:0000256" key="7">
    <source>
        <dbReference type="ARBA" id="ARBA00034478"/>
    </source>
</evidence>
<accession>E1YLQ3</accession>
<dbReference type="InterPro" id="IPR029041">
    <property type="entry name" value="FAD-linked_oxidoreductase-like"/>
</dbReference>
<dbReference type="EMBL" id="FR695877">
    <property type="protein sequence ID" value="CBX31036.1"/>
    <property type="molecule type" value="Genomic_DNA"/>
</dbReference>
<name>E1YLQ3_9BACT</name>
<proteinExistence type="inferred from homology"/>
<gene>
    <name evidence="10" type="ORF">N47_E45480</name>
</gene>
<evidence type="ECO:0000256" key="6">
    <source>
        <dbReference type="ARBA" id="ARBA00023002"/>
    </source>
</evidence>
<evidence type="ECO:0000256" key="1">
    <source>
        <dbReference type="ARBA" id="ARBA00001974"/>
    </source>
</evidence>
<protein>
    <recommendedName>
        <fullName evidence="9">Methylenetetrahydrofolate reductase</fullName>
    </recommendedName>
</protein>
<keyword evidence="6 9" id="KW-0560">Oxidoreductase</keyword>
<dbReference type="AlphaFoldDB" id="E1YLQ3"/>
<dbReference type="GO" id="GO:0005829">
    <property type="term" value="C:cytosol"/>
    <property type="evidence" value="ECO:0007669"/>
    <property type="project" value="TreeGrafter"/>
</dbReference>
<dbReference type="GO" id="GO:0071949">
    <property type="term" value="F:FAD binding"/>
    <property type="evidence" value="ECO:0007669"/>
    <property type="project" value="TreeGrafter"/>
</dbReference>
<comment type="catalytic activity">
    <reaction evidence="8">
        <text>(6S)-5-methyl-5,6,7,8-tetrahydrofolate + NAD(+) = (6R)-5,10-methylene-5,6,7,8-tetrahydrofolate + NADH + H(+)</text>
        <dbReference type="Rhea" id="RHEA:19821"/>
        <dbReference type="ChEBI" id="CHEBI:15378"/>
        <dbReference type="ChEBI" id="CHEBI:15636"/>
        <dbReference type="ChEBI" id="CHEBI:18608"/>
        <dbReference type="ChEBI" id="CHEBI:57540"/>
        <dbReference type="ChEBI" id="CHEBI:57945"/>
        <dbReference type="EC" id="1.5.1.54"/>
    </reaction>
    <physiologicalReaction direction="right-to-left" evidence="8">
        <dbReference type="Rhea" id="RHEA:19823"/>
    </physiologicalReaction>
</comment>
<keyword evidence="4 9" id="KW-0285">Flavoprotein</keyword>
<evidence type="ECO:0000256" key="2">
    <source>
        <dbReference type="ARBA" id="ARBA00004777"/>
    </source>
</evidence>
<evidence type="ECO:0000313" key="10">
    <source>
        <dbReference type="EMBL" id="CBX31036.1"/>
    </source>
</evidence>
<comment type="similarity">
    <text evidence="3 9">Belongs to the methylenetetrahydrofolate reductase family.</text>
</comment>
<evidence type="ECO:0000256" key="8">
    <source>
        <dbReference type="ARBA" id="ARBA00048628"/>
    </source>
</evidence>
<evidence type="ECO:0000256" key="5">
    <source>
        <dbReference type="ARBA" id="ARBA00022827"/>
    </source>
</evidence>
<dbReference type="UniPathway" id="UPA00193"/>
<dbReference type="GO" id="GO:0106312">
    <property type="term" value="F:methylenetetrahydrofolate reductase (NADH) activity"/>
    <property type="evidence" value="ECO:0007669"/>
    <property type="project" value="UniProtKB-EC"/>
</dbReference>
<dbReference type="PANTHER" id="PTHR45754">
    <property type="entry name" value="METHYLENETETRAHYDROFOLATE REDUCTASE"/>
    <property type="match status" value="1"/>
</dbReference>
<comment type="cofactor">
    <cofactor evidence="1 9">
        <name>FAD</name>
        <dbReference type="ChEBI" id="CHEBI:57692"/>
    </cofactor>
</comment>
<comment type="pathway">
    <text evidence="2 9">One-carbon metabolism; tetrahydrofolate interconversion.</text>
</comment>
<dbReference type="GO" id="GO:0035999">
    <property type="term" value="P:tetrahydrofolate interconversion"/>
    <property type="evidence" value="ECO:0007669"/>
    <property type="project" value="UniProtKB-UniPathway"/>
</dbReference>
<dbReference type="Gene3D" id="3.20.20.220">
    <property type="match status" value="1"/>
</dbReference>
<reference evidence="10" key="1">
    <citation type="journal article" date="2011" name="Environ. Microbiol.">
        <title>Genomic insights into the metabolic potential of the polycyclic aromatic hydrocarbon degrading sulfate-reducing Deltaproteobacterium N47.</title>
        <authorList>
            <person name="Bergmann F."/>
            <person name="Selesi D."/>
            <person name="Weinmaier T."/>
            <person name="Tischler P."/>
            <person name="Rattei T."/>
            <person name="Meckenstock R.U."/>
        </authorList>
    </citation>
    <scope>NUCLEOTIDE SEQUENCE</scope>
</reference>
<dbReference type="InterPro" id="IPR003171">
    <property type="entry name" value="Mehydrof_redctse-like"/>
</dbReference>
<dbReference type="GO" id="GO:0009086">
    <property type="term" value="P:methionine biosynthetic process"/>
    <property type="evidence" value="ECO:0007669"/>
    <property type="project" value="TreeGrafter"/>
</dbReference>
<comment type="pathway">
    <text evidence="7">Amino-acid biosynthesis; L-methionine biosynthesis via de novo pathway.</text>
</comment>
<dbReference type="Pfam" id="PF02219">
    <property type="entry name" value="MTHFR"/>
    <property type="match status" value="1"/>
</dbReference>
<organism evidence="10">
    <name type="scientific">uncultured Desulfobacterium sp</name>
    <dbReference type="NCBI Taxonomy" id="201089"/>
    <lineage>
        <taxon>Bacteria</taxon>
        <taxon>Pseudomonadati</taxon>
        <taxon>Thermodesulfobacteriota</taxon>
        <taxon>Desulfobacteria</taxon>
        <taxon>Desulfobacterales</taxon>
        <taxon>Desulfobacteriaceae</taxon>
        <taxon>Desulfobacterium</taxon>
        <taxon>environmental samples</taxon>
    </lineage>
</organism>
<evidence type="ECO:0000256" key="3">
    <source>
        <dbReference type="ARBA" id="ARBA00006743"/>
    </source>
</evidence>
<dbReference type="SUPFAM" id="SSF51730">
    <property type="entry name" value="FAD-linked oxidoreductase"/>
    <property type="match status" value="1"/>
</dbReference>
<sequence>MNLKSKLEIGNFAILAELEPPKGVDVSLMLANAKRVKGIVDAFVVPEMSNAVMRMSSLGGALILNGNGLETVFQVNCRDRNRLALQADLLTAGAVGIDNVMAVSGEEPRFGDHHEAKAVYDLDLIELIRTINSLNNGKDMAGIELSGSPRFIAGSTINSGASGHALTLELEIMAKKIEAGAKFFITPALFDVNCIKPFLERIDLSKTKILPTVLLLKSAGMAKYIKQHMDNIIIPDAIIERIRKAPDRVRECIKIASETVSMLKNEGFAGAFVSTLGWENKLSEILE</sequence>
<evidence type="ECO:0000256" key="4">
    <source>
        <dbReference type="ARBA" id="ARBA00022630"/>
    </source>
</evidence>
<keyword evidence="5 9" id="KW-0274">FAD</keyword>
<dbReference type="PANTHER" id="PTHR45754:SF3">
    <property type="entry name" value="METHYLENETETRAHYDROFOLATE REDUCTASE (NADPH)"/>
    <property type="match status" value="1"/>
</dbReference>
<evidence type="ECO:0000256" key="9">
    <source>
        <dbReference type="RuleBase" id="RU003862"/>
    </source>
</evidence>